<dbReference type="NCBIfam" id="NF033855">
    <property type="entry name" value="tRNA_MNMC2"/>
    <property type="match status" value="1"/>
</dbReference>
<dbReference type="GO" id="GO:0002098">
    <property type="term" value="P:tRNA wobble uridine modification"/>
    <property type="evidence" value="ECO:0007669"/>
    <property type="project" value="TreeGrafter"/>
</dbReference>
<keyword evidence="4 10" id="KW-0808">Transferase</keyword>
<dbReference type="PANTHER" id="PTHR13847">
    <property type="entry name" value="SARCOSINE DEHYDROGENASE-RELATED"/>
    <property type="match status" value="1"/>
</dbReference>
<keyword evidence="9 10" id="KW-0511">Multifunctional enzyme</keyword>
<evidence type="ECO:0000256" key="5">
    <source>
        <dbReference type="ARBA" id="ARBA00022691"/>
    </source>
</evidence>
<dbReference type="NCBIfam" id="TIGR03197">
    <property type="entry name" value="MnmC_Cterm"/>
    <property type="match status" value="1"/>
</dbReference>
<comment type="subcellular location">
    <subcellularLocation>
        <location evidence="10">Cytoplasm</location>
    </subcellularLocation>
</comment>
<comment type="similarity">
    <text evidence="10">In the C-terminal section; belongs to the DAO family.</text>
</comment>
<organism evidence="13 14">
    <name type="scientific">Denitrificimonas caeni</name>
    <dbReference type="NCBI Taxonomy" id="521720"/>
    <lineage>
        <taxon>Bacteria</taxon>
        <taxon>Pseudomonadati</taxon>
        <taxon>Pseudomonadota</taxon>
        <taxon>Gammaproteobacteria</taxon>
        <taxon>Pseudomonadales</taxon>
        <taxon>Pseudomonadaceae</taxon>
        <taxon>Denitrificimonas</taxon>
    </lineage>
</organism>
<keyword evidence="7 10" id="KW-0274">FAD</keyword>
<evidence type="ECO:0000256" key="3">
    <source>
        <dbReference type="ARBA" id="ARBA00022630"/>
    </source>
</evidence>
<dbReference type="InterPro" id="IPR047785">
    <property type="entry name" value="tRNA_MNMC2"/>
</dbReference>
<dbReference type="Proteomes" id="UP001212189">
    <property type="component" value="Chromosome"/>
</dbReference>
<dbReference type="InterPro" id="IPR023032">
    <property type="entry name" value="tRNA_MAMT_biosynth_bifunc_MnmC"/>
</dbReference>
<dbReference type="GO" id="GO:0004808">
    <property type="term" value="F:tRNA (5-methylaminomethyl-2-thiouridylate)(34)-methyltransferase activity"/>
    <property type="evidence" value="ECO:0007669"/>
    <property type="project" value="UniProtKB-EC"/>
</dbReference>
<dbReference type="InterPro" id="IPR029063">
    <property type="entry name" value="SAM-dependent_MTases_sf"/>
</dbReference>
<evidence type="ECO:0000256" key="1">
    <source>
        <dbReference type="ARBA" id="ARBA00022490"/>
    </source>
</evidence>
<keyword evidence="1 10" id="KW-0963">Cytoplasm</keyword>
<sequence length="681" mass="73877">MAEFDHAQLNWDEQGQPLSSQFDDVYFSKASGLAESQHVFIQHNHLPERFAALRTGETFVIAETGFGTGLNFLCAWQCFLAHAPADARLQFISVEKYPLERDDLMQALALWPQLSELREQLLQQYVAIHSGFQHLLLGQGRISLTLLIGDVLPMLEQLDGKIDAWFLDGFAPSKNPEMWNEQVFAQLARLATSSTTLATFTSAGFVRRGLLAAGFAMQRVPGFGRKREMLAGLFQANATDSSADKKTAPWFARPAPTQLTGEQRHAIVIGAGIAGCASAASLAARGWRVTVLEQHTTIAPEASGNAQGILYLKLSAHGTALSQFILSGFGYTRRLLEAYNSQASVYPPAARLHPSDWDICGVLQLGFNPKEQKRLDTLAAHFPPSLLRAVDATEASQLAGVALDKGGLFYPEAGWIHPPALCHALSQHPLVSIKNSQQAMTLQHTAGQWQVHTEDGLIASAPVVVLCNAANVTQFSQTQHLALSKVRGQTTQLPATGASQAINCVVCADGYIAPARKAMHTIGASFNFAENSQAATLAEHHSNLALLQALAPSFSLHWATDAIAVTNLKGHAAFRCTSIDYLPLIGPVAQDAEFMQTYADLRKDARLPLTQPCPWHNGLYINTAHGSRGLLSAPLAAELVAAWICAEPLPLPLALAQHCHPNRFALRSLMRNRSKENATPL</sequence>
<dbReference type="Pfam" id="PF01266">
    <property type="entry name" value="DAO"/>
    <property type="match status" value="1"/>
</dbReference>
<feature type="domain" description="MnmC-like methyltransferase" evidence="12">
    <location>
        <begin position="112"/>
        <end position="232"/>
    </location>
</feature>
<comment type="similarity">
    <text evidence="10">In the N-terminal section; belongs to the methyltransferase superfamily. tRNA (mnm(5)s(2)U34)-methyltransferase family.</text>
</comment>
<comment type="function">
    <text evidence="10">Catalyzes the last two steps in the biosynthesis of 5-methylaminomethyl-2-thiouridine (mnm(5)s(2)U) at the wobble position (U34) in tRNA. Catalyzes the FAD-dependent demodification of cmnm(5)s(2)U34 to nm(5)s(2)U34, followed by the transfer of a methyl group from S-adenosyl-L-methionine to nm(5)s(2)U34, to form mnm(5)s(2)U34.</text>
</comment>
<dbReference type="EC" id="1.5.-.-" evidence="10"/>
<dbReference type="Gene3D" id="3.30.9.10">
    <property type="entry name" value="D-Amino Acid Oxidase, subunit A, domain 2"/>
    <property type="match status" value="1"/>
</dbReference>
<evidence type="ECO:0000259" key="12">
    <source>
        <dbReference type="Pfam" id="PF05430"/>
    </source>
</evidence>
<comment type="cofactor">
    <cofactor evidence="10">
        <name>FAD</name>
        <dbReference type="ChEBI" id="CHEBI:57692"/>
    </cofactor>
</comment>
<feature type="domain" description="FAD dependent oxidoreductase" evidence="11">
    <location>
        <begin position="266"/>
        <end position="643"/>
    </location>
</feature>
<keyword evidence="6 10" id="KW-0819">tRNA processing</keyword>
<evidence type="ECO:0000256" key="10">
    <source>
        <dbReference type="HAMAP-Rule" id="MF_01102"/>
    </source>
</evidence>
<dbReference type="NCBIfam" id="NF002481">
    <property type="entry name" value="PRK01747.1-2"/>
    <property type="match status" value="1"/>
</dbReference>
<dbReference type="PANTHER" id="PTHR13847:SF283">
    <property type="entry name" value="TRNA 5-METHYLAMINOMETHYL-2-THIOURIDINE BIOSYNTHESIS BIFUNCTIONAL PROTEIN MNMC"/>
    <property type="match status" value="1"/>
</dbReference>
<evidence type="ECO:0000256" key="6">
    <source>
        <dbReference type="ARBA" id="ARBA00022694"/>
    </source>
</evidence>
<dbReference type="InterPro" id="IPR008471">
    <property type="entry name" value="MnmC-like_methylTransf"/>
</dbReference>
<dbReference type="RefSeq" id="WP_269819237.1">
    <property type="nucleotide sequence ID" value="NZ_CP114976.1"/>
</dbReference>
<evidence type="ECO:0000256" key="2">
    <source>
        <dbReference type="ARBA" id="ARBA00022603"/>
    </source>
</evidence>
<dbReference type="Pfam" id="PF05430">
    <property type="entry name" value="Methyltransf_30"/>
    <property type="match status" value="1"/>
</dbReference>
<keyword evidence="2 10" id="KW-0489">Methyltransferase</keyword>
<dbReference type="GO" id="GO:0005737">
    <property type="term" value="C:cytoplasm"/>
    <property type="evidence" value="ECO:0007669"/>
    <property type="project" value="UniProtKB-SubCell"/>
</dbReference>
<comment type="catalytic activity">
    <reaction evidence="10">
        <text>5-aminomethyl-2-thiouridine(34) in tRNA + S-adenosyl-L-methionine = 5-methylaminomethyl-2-thiouridine(34) in tRNA + S-adenosyl-L-homocysteine + H(+)</text>
        <dbReference type="Rhea" id="RHEA:19569"/>
        <dbReference type="Rhea" id="RHEA-COMP:10195"/>
        <dbReference type="Rhea" id="RHEA-COMP:10197"/>
        <dbReference type="ChEBI" id="CHEBI:15378"/>
        <dbReference type="ChEBI" id="CHEBI:57856"/>
        <dbReference type="ChEBI" id="CHEBI:59789"/>
        <dbReference type="ChEBI" id="CHEBI:74454"/>
        <dbReference type="ChEBI" id="CHEBI:74455"/>
        <dbReference type="EC" id="2.1.1.61"/>
    </reaction>
</comment>
<keyword evidence="8 10" id="KW-0560">Oxidoreductase</keyword>
<dbReference type="GO" id="GO:0050660">
    <property type="term" value="F:flavin adenine dinucleotide binding"/>
    <property type="evidence" value="ECO:0007669"/>
    <property type="project" value="UniProtKB-UniRule"/>
</dbReference>
<dbReference type="InterPro" id="IPR017610">
    <property type="entry name" value="tRNA_S-uridine_synth_MnmC_C"/>
</dbReference>
<keyword evidence="14" id="KW-1185">Reference proteome</keyword>
<feature type="region of interest" description="tRNA (mnm(5)s(2)U34)-methyltransferase" evidence="10">
    <location>
        <begin position="1"/>
        <end position="235"/>
    </location>
</feature>
<evidence type="ECO:0000256" key="8">
    <source>
        <dbReference type="ARBA" id="ARBA00023002"/>
    </source>
</evidence>
<reference evidence="13 14" key="1">
    <citation type="submission" date="2022-12" db="EMBL/GenBank/DDBJ databases">
        <title>Coexistence and Characterization of a Novel Tigecycline Resistance gene tet(X) variant and blaNDM-1 in a Pseudomonas caeni Isolate of Chicken Origin.</title>
        <authorList>
            <person name="Lu X."/>
            <person name="Zhang L."/>
            <person name="Li R."/>
            <person name="Wang Z."/>
        </authorList>
    </citation>
    <scope>NUCLEOTIDE SEQUENCE [LARGE SCALE GENOMIC DNA]</scope>
    <source>
        <strain evidence="13 14">CE14</strain>
    </source>
</reference>
<keyword evidence="5 10" id="KW-0949">S-adenosyl-L-methionine</keyword>
<accession>A0AAE9VTT4</accession>
<dbReference type="Gene3D" id="3.50.50.60">
    <property type="entry name" value="FAD/NAD(P)-binding domain"/>
    <property type="match status" value="1"/>
</dbReference>
<name>A0AAE9VTT4_9GAMM</name>
<evidence type="ECO:0000313" key="14">
    <source>
        <dbReference type="Proteomes" id="UP001212189"/>
    </source>
</evidence>
<protein>
    <recommendedName>
        <fullName evidence="10">tRNA 5-methylaminomethyl-2-thiouridine biosynthesis bifunctional protein MnmC</fullName>
        <shortName evidence="10">tRNA mnm(5)s(2)U biosynthesis bifunctional protein</shortName>
    </recommendedName>
    <domain>
        <recommendedName>
            <fullName evidence="10">tRNA (mnm(5)s(2)U34)-methyltransferase</fullName>
            <ecNumber evidence="10">2.1.1.61</ecNumber>
        </recommendedName>
    </domain>
    <domain>
        <recommendedName>
            <fullName evidence="10">FAD-dependent cmnm(5)s(2)U34 oxidoreductase</fullName>
            <ecNumber evidence="10">1.5.-.-</ecNumber>
        </recommendedName>
    </domain>
</protein>
<dbReference type="SUPFAM" id="SSF51905">
    <property type="entry name" value="FAD/NAD(P)-binding domain"/>
    <property type="match status" value="1"/>
</dbReference>
<evidence type="ECO:0000259" key="11">
    <source>
        <dbReference type="Pfam" id="PF01266"/>
    </source>
</evidence>
<dbReference type="GO" id="GO:0016645">
    <property type="term" value="F:oxidoreductase activity, acting on the CH-NH group of donors"/>
    <property type="evidence" value="ECO:0007669"/>
    <property type="project" value="InterPro"/>
</dbReference>
<evidence type="ECO:0000313" key="13">
    <source>
        <dbReference type="EMBL" id="WBE26315.1"/>
    </source>
</evidence>
<dbReference type="GO" id="GO:0032259">
    <property type="term" value="P:methylation"/>
    <property type="evidence" value="ECO:0007669"/>
    <property type="project" value="UniProtKB-KW"/>
</dbReference>
<feature type="region of interest" description="FAD-dependent cmnm(5)s(2)U34 oxidoreductase" evidence="10">
    <location>
        <begin position="269"/>
        <end position="681"/>
    </location>
</feature>
<proteinExistence type="inferred from homology"/>
<keyword evidence="3 10" id="KW-0285">Flavoprotein</keyword>
<gene>
    <name evidence="10 13" type="primary">mnmC</name>
    <name evidence="13" type="ORF">O6P33_05685</name>
</gene>
<evidence type="ECO:0000256" key="9">
    <source>
        <dbReference type="ARBA" id="ARBA00023268"/>
    </source>
</evidence>
<dbReference type="InterPro" id="IPR006076">
    <property type="entry name" value="FAD-dep_OxRdtase"/>
</dbReference>
<dbReference type="AlphaFoldDB" id="A0AAE9VTT4"/>
<dbReference type="InterPro" id="IPR036188">
    <property type="entry name" value="FAD/NAD-bd_sf"/>
</dbReference>
<dbReference type="Gene3D" id="3.40.50.150">
    <property type="entry name" value="Vaccinia Virus protein VP39"/>
    <property type="match status" value="1"/>
</dbReference>
<evidence type="ECO:0000256" key="7">
    <source>
        <dbReference type="ARBA" id="ARBA00022827"/>
    </source>
</evidence>
<dbReference type="EMBL" id="CP114976">
    <property type="protein sequence ID" value="WBE26315.1"/>
    <property type="molecule type" value="Genomic_DNA"/>
</dbReference>
<evidence type="ECO:0000256" key="4">
    <source>
        <dbReference type="ARBA" id="ARBA00022679"/>
    </source>
</evidence>
<dbReference type="KEGG" id="dce:O6P33_05685"/>
<dbReference type="EC" id="2.1.1.61" evidence="10"/>
<dbReference type="HAMAP" id="MF_01102">
    <property type="entry name" value="MnmC"/>
    <property type="match status" value="1"/>
</dbReference>